<dbReference type="GO" id="GO:0005524">
    <property type="term" value="F:ATP binding"/>
    <property type="evidence" value="ECO:0007669"/>
    <property type="project" value="UniProtKB-KW"/>
</dbReference>
<evidence type="ECO:0000256" key="5">
    <source>
        <dbReference type="ARBA" id="ARBA00022741"/>
    </source>
</evidence>
<gene>
    <name evidence="10" type="ORF">SS1G_03998</name>
</gene>
<dbReference type="EMBL" id="CH476625">
    <property type="protein sequence ID" value="EDO01523.1"/>
    <property type="molecule type" value="Genomic_DNA"/>
</dbReference>
<dbReference type="InterPro" id="IPR028923">
    <property type="entry name" value="SAICAR_synt/ADE2_N"/>
</dbReference>
<keyword evidence="5" id="KW-0547">Nucleotide-binding</keyword>
<evidence type="ECO:0000259" key="9">
    <source>
        <dbReference type="Pfam" id="PF01259"/>
    </source>
</evidence>
<dbReference type="Gene3D" id="3.30.200.20">
    <property type="entry name" value="Phosphorylase Kinase, domain 1"/>
    <property type="match status" value="1"/>
</dbReference>
<accession>A7EFA7</accession>
<evidence type="ECO:0000256" key="1">
    <source>
        <dbReference type="ARBA" id="ARBA00004672"/>
    </source>
</evidence>
<evidence type="ECO:0000256" key="4">
    <source>
        <dbReference type="ARBA" id="ARBA00022598"/>
    </source>
</evidence>
<keyword evidence="6" id="KW-0658">Purine biosynthesis</keyword>
<evidence type="ECO:0000256" key="2">
    <source>
        <dbReference type="ARBA" id="ARBA00012217"/>
    </source>
</evidence>
<dbReference type="AlphaFoldDB" id="A7EFA7"/>
<evidence type="ECO:0000256" key="8">
    <source>
        <dbReference type="ARBA" id="ARBA00030409"/>
    </source>
</evidence>
<organism evidence="10 11">
    <name type="scientific">Sclerotinia sclerotiorum (strain ATCC 18683 / 1980 / Ss-1)</name>
    <name type="common">White mold</name>
    <name type="synonym">Whetzelinia sclerotiorum</name>
    <dbReference type="NCBI Taxonomy" id="665079"/>
    <lineage>
        <taxon>Eukaryota</taxon>
        <taxon>Fungi</taxon>
        <taxon>Dikarya</taxon>
        <taxon>Ascomycota</taxon>
        <taxon>Pezizomycotina</taxon>
        <taxon>Leotiomycetes</taxon>
        <taxon>Helotiales</taxon>
        <taxon>Sclerotiniaceae</taxon>
        <taxon>Sclerotinia</taxon>
    </lineage>
</organism>
<dbReference type="GeneID" id="5491067"/>
<dbReference type="RefSeq" id="XP_001594191.1">
    <property type="nucleotide sequence ID" value="XM_001594141.1"/>
</dbReference>
<name>A7EFA7_SCLS1</name>
<keyword evidence="4" id="KW-0436">Ligase</keyword>
<feature type="domain" description="SAICAR synthetase/ADE2 N-terminal" evidence="9">
    <location>
        <begin position="16"/>
        <end position="50"/>
    </location>
</feature>
<evidence type="ECO:0000313" key="10">
    <source>
        <dbReference type="EMBL" id="EDO01523.1"/>
    </source>
</evidence>
<keyword evidence="7" id="KW-0067">ATP-binding</keyword>
<dbReference type="KEGG" id="ssl:SS1G_03998"/>
<dbReference type="STRING" id="665079.A7EFA7"/>
<keyword evidence="11" id="KW-1185">Reference proteome</keyword>
<evidence type="ECO:0000256" key="3">
    <source>
        <dbReference type="ARBA" id="ARBA00016460"/>
    </source>
</evidence>
<dbReference type="GO" id="GO:0004639">
    <property type="term" value="F:phosphoribosylaminoimidazolesuccinocarboxamide synthase activity"/>
    <property type="evidence" value="ECO:0007669"/>
    <property type="project" value="UniProtKB-EC"/>
</dbReference>
<comment type="pathway">
    <text evidence="1">Purine metabolism; IMP biosynthesis via de novo pathway; 5-amino-1-(5-phospho-D-ribosyl)imidazole-4-carboxamide from 5-amino-1-(5-phospho-D-ribosyl)imidazole-4-carboxylate: step 1/2.</text>
</comment>
<dbReference type="Pfam" id="PF01259">
    <property type="entry name" value="SAICAR_synt"/>
    <property type="match status" value="1"/>
</dbReference>
<sequence length="58" mass="6390">MTESALTTLTLDGLPKIAEGKVRNLYEIDEKTLLFVASDRISAYDVIMENVCLPSSTI</sequence>
<dbReference type="PANTHER" id="PTHR43700:SF1">
    <property type="entry name" value="PHOSPHORIBOSYLAMINOIMIDAZOLE-SUCCINOCARBOXAMIDE SYNTHASE"/>
    <property type="match status" value="1"/>
</dbReference>
<dbReference type="UniPathway" id="UPA00074">
    <property type="reaction ID" value="UER00131"/>
</dbReference>
<evidence type="ECO:0000256" key="7">
    <source>
        <dbReference type="ARBA" id="ARBA00022840"/>
    </source>
</evidence>
<reference evidence="11" key="1">
    <citation type="journal article" date="2011" name="PLoS Genet.">
        <title>Genomic analysis of the necrotrophic fungal pathogens Sclerotinia sclerotiorum and Botrytis cinerea.</title>
        <authorList>
            <person name="Amselem J."/>
            <person name="Cuomo C.A."/>
            <person name="van Kan J.A."/>
            <person name="Viaud M."/>
            <person name="Benito E.P."/>
            <person name="Couloux A."/>
            <person name="Coutinho P.M."/>
            <person name="de Vries R.P."/>
            <person name="Dyer P.S."/>
            <person name="Fillinger S."/>
            <person name="Fournier E."/>
            <person name="Gout L."/>
            <person name="Hahn M."/>
            <person name="Kohn L."/>
            <person name="Lapalu N."/>
            <person name="Plummer K.M."/>
            <person name="Pradier J.M."/>
            <person name="Quevillon E."/>
            <person name="Sharon A."/>
            <person name="Simon A."/>
            <person name="ten Have A."/>
            <person name="Tudzynski B."/>
            <person name="Tudzynski P."/>
            <person name="Wincker P."/>
            <person name="Andrew M."/>
            <person name="Anthouard V."/>
            <person name="Beever R.E."/>
            <person name="Beffa R."/>
            <person name="Benoit I."/>
            <person name="Bouzid O."/>
            <person name="Brault B."/>
            <person name="Chen Z."/>
            <person name="Choquer M."/>
            <person name="Collemare J."/>
            <person name="Cotton P."/>
            <person name="Danchin E.G."/>
            <person name="Da Silva C."/>
            <person name="Gautier A."/>
            <person name="Giraud C."/>
            <person name="Giraud T."/>
            <person name="Gonzalez C."/>
            <person name="Grossetete S."/>
            <person name="Guldener U."/>
            <person name="Henrissat B."/>
            <person name="Howlett B.J."/>
            <person name="Kodira C."/>
            <person name="Kretschmer M."/>
            <person name="Lappartient A."/>
            <person name="Leroch M."/>
            <person name="Levis C."/>
            <person name="Mauceli E."/>
            <person name="Neuveglise C."/>
            <person name="Oeser B."/>
            <person name="Pearson M."/>
            <person name="Poulain J."/>
            <person name="Poussereau N."/>
            <person name="Quesneville H."/>
            <person name="Rascle C."/>
            <person name="Schumacher J."/>
            <person name="Segurens B."/>
            <person name="Sexton A."/>
            <person name="Silva E."/>
            <person name="Sirven C."/>
            <person name="Soanes D.M."/>
            <person name="Talbot N.J."/>
            <person name="Templeton M."/>
            <person name="Yandava C."/>
            <person name="Yarden O."/>
            <person name="Zeng Q."/>
            <person name="Rollins J.A."/>
            <person name="Lebrun M.H."/>
            <person name="Dickman M."/>
        </authorList>
    </citation>
    <scope>NUCLEOTIDE SEQUENCE [LARGE SCALE GENOMIC DNA]</scope>
    <source>
        <strain evidence="11">ATCC 18683 / 1980 / Ss-1</strain>
    </source>
</reference>
<dbReference type="GO" id="GO:0006189">
    <property type="term" value="P:'de novo' IMP biosynthetic process"/>
    <property type="evidence" value="ECO:0007669"/>
    <property type="project" value="UniProtKB-UniPathway"/>
</dbReference>
<dbReference type="eggNOG" id="KOG2835">
    <property type="taxonomic scope" value="Eukaryota"/>
</dbReference>
<evidence type="ECO:0000256" key="6">
    <source>
        <dbReference type="ARBA" id="ARBA00022755"/>
    </source>
</evidence>
<dbReference type="PANTHER" id="PTHR43700">
    <property type="entry name" value="PHOSPHORIBOSYLAMINOIMIDAZOLE-SUCCINOCARBOXAMIDE SYNTHASE"/>
    <property type="match status" value="1"/>
</dbReference>
<evidence type="ECO:0000313" key="11">
    <source>
        <dbReference type="Proteomes" id="UP000001312"/>
    </source>
</evidence>
<dbReference type="HOGENOM" id="CLU_2980451_0_0_1"/>
<dbReference type="SUPFAM" id="SSF56104">
    <property type="entry name" value="SAICAR synthase-like"/>
    <property type="match status" value="1"/>
</dbReference>
<dbReference type="Proteomes" id="UP000001312">
    <property type="component" value="Unassembled WGS sequence"/>
</dbReference>
<proteinExistence type="predicted"/>
<dbReference type="InParanoid" id="A7EFA7"/>
<protein>
    <recommendedName>
        <fullName evidence="3">Phosphoribosylaminoimidazole-succinocarboxamide synthase</fullName>
        <ecNumber evidence="2">6.3.2.6</ecNumber>
    </recommendedName>
    <alternativeName>
        <fullName evidence="8">SAICAR synthetase</fullName>
    </alternativeName>
</protein>
<dbReference type="EC" id="6.3.2.6" evidence="2"/>